<evidence type="ECO:0000313" key="6">
    <source>
        <dbReference type="Proteomes" id="UP000244005"/>
    </source>
</evidence>
<comment type="subcellular location">
    <subcellularLocation>
        <location evidence="4">Secreted</location>
        <location evidence="4">Extracellular space</location>
        <location evidence="4">Apoplast</location>
    </subcellularLocation>
</comment>
<evidence type="ECO:0000256" key="2">
    <source>
        <dbReference type="ARBA" id="ARBA00011738"/>
    </source>
</evidence>
<dbReference type="Gramene" id="Mp6g12760.1">
    <property type="protein sequence ID" value="Mp6g12760.1.cds1"/>
    <property type="gene ID" value="Mp6g12760"/>
</dbReference>
<dbReference type="Proteomes" id="UP000244005">
    <property type="component" value="Unassembled WGS sequence"/>
</dbReference>
<dbReference type="PROSITE" id="PS51257">
    <property type="entry name" value="PROKAR_LIPOPROTEIN"/>
    <property type="match status" value="1"/>
</dbReference>
<dbReference type="PANTHER" id="PTHR21495">
    <property type="entry name" value="NUCLEOPORIN-RELATED"/>
    <property type="match status" value="1"/>
</dbReference>
<keyword evidence="6" id="KW-1185">Reference proteome</keyword>
<evidence type="ECO:0000256" key="1">
    <source>
        <dbReference type="ARBA" id="ARBA00010746"/>
    </source>
</evidence>
<keyword evidence="4" id="KW-0052">Apoplast</keyword>
<dbReference type="InterPro" id="IPR004265">
    <property type="entry name" value="Dirigent"/>
</dbReference>
<dbReference type="GO" id="GO:0048046">
    <property type="term" value="C:apoplast"/>
    <property type="evidence" value="ECO:0007669"/>
    <property type="project" value="UniProtKB-SubCell"/>
</dbReference>
<dbReference type="OMA" id="ERTHRTW"/>
<dbReference type="EMBL" id="KZ772731">
    <property type="protein sequence ID" value="PTQ37144.1"/>
    <property type="molecule type" value="Genomic_DNA"/>
</dbReference>
<protein>
    <recommendedName>
        <fullName evidence="4">Dirigent protein</fullName>
    </recommendedName>
</protein>
<evidence type="ECO:0000256" key="3">
    <source>
        <dbReference type="ARBA" id="ARBA00022525"/>
    </source>
</evidence>
<organism evidence="5 6">
    <name type="scientific">Marchantia polymorpha</name>
    <name type="common">Common liverwort</name>
    <name type="synonym">Marchantia aquatica</name>
    <dbReference type="NCBI Taxonomy" id="3197"/>
    <lineage>
        <taxon>Eukaryota</taxon>
        <taxon>Viridiplantae</taxon>
        <taxon>Streptophyta</taxon>
        <taxon>Embryophyta</taxon>
        <taxon>Marchantiophyta</taxon>
        <taxon>Marchantiopsida</taxon>
        <taxon>Marchantiidae</taxon>
        <taxon>Marchantiales</taxon>
        <taxon>Marchantiaceae</taxon>
        <taxon>Marchantia</taxon>
    </lineage>
</organism>
<keyword evidence="3 4" id="KW-0964">Secreted</keyword>
<dbReference type="Pfam" id="PF03018">
    <property type="entry name" value="Dirigent"/>
    <property type="match status" value="1"/>
</dbReference>
<dbReference type="GO" id="GO:0009699">
    <property type="term" value="P:phenylpropanoid biosynthetic process"/>
    <property type="evidence" value="ECO:0007669"/>
    <property type="project" value="UniProtKB-ARBA"/>
</dbReference>
<evidence type="ECO:0000313" key="5">
    <source>
        <dbReference type="EMBL" id="PTQ37144.1"/>
    </source>
</evidence>
<name>A0A2R6WTL0_MARPO</name>
<dbReference type="AlphaFoldDB" id="A0A2R6WTL0"/>
<comment type="similarity">
    <text evidence="1 4">Belongs to the plant dirigent protein family.</text>
</comment>
<evidence type="ECO:0000256" key="4">
    <source>
        <dbReference type="RuleBase" id="RU363099"/>
    </source>
</evidence>
<proteinExistence type="inferred from homology"/>
<accession>A0A2R6WTL0</accession>
<dbReference type="InterPro" id="IPR044859">
    <property type="entry name" value="Allene_oxi_cyc_Dirigent"/>
</dbReference>
<comment type="subunit">
    <text evidence="2 4">Homodimer.</text>
</comment>
<dbReference type="OrthoDB" id="1928589at2759"/>
<dbReference type="Gene3D" id="2.40.480.10">
    <property type="entry name" value="Allene oxide cyclase-like"/>
    <property type="match status" value="1"/>
</dbReference>
<feature type="chain" id="PRO_5015211928" description="Dirigent protein" evidence="4">
    <location>
        <begin position="31"/>
        <end position="181"/>
    </location>
</feature>
<feature type="signal peptide" evidence="4">
    <location>
        <begin position="1"/>
        <end position="30"/>
    </location>
</feature>
<keyword evidence="4" id="KW-0732">Signal</keyword>
<comment type="function">
    <text evidence="4">Dirigent proteins impart stereoselectivity on the phenoxy radical-coupling reaction, yielding optically active lignans from two molecules of coniferyl alcohol in the biosynthesis of lignans, flavonolignans, and alkaloids and thus plays a central role in plant secondary metabolism.</text>
</comment>
<sequence length="181" mass="19339">MERTHRTWKLIAFLSALCLLSSGCWRPASAMEMKAVHFTYYVHDTLVPPGVTTVVVAGANASLTGPSALGDISVFDSVLRKTASNASAQVGHSSGQLVSLNDPAEKLIILVQDITISGYSGTISASGRFNFSTLSWELGVSSGTASFRGAMGYLRPTIVALDPVFPVVKYEANLILPKFWN</sequence>
<reference evidence="6" key="1">
    <citation type="journal article" date="2017" name="Cell">
        <title>Insights into land plant evolution garnered from the Marchantia polymorpha genome.</title>
        <authorList>
            <person name="Bowman J.L."/>
            <person name="Kohchi T."/>
            <person name="Yamato K.T."/>
            <person name="Jenkins J."/>
            <person name="Shu S."/>
            <person name="Ishizaki K."/>
            <person name="Yamaoka S."/>
            <person name="Nishihama R."/>
            <person name="Nakamura Y."/>
            <person name="Berger F."/>
            <person name="Adam C."/>
            <person name="Aki S.S."/>
            <person name="Althoff F."/>
            <person name="Araki T."/>
            <person name="Arteaga-Vazquez M.A."/>
            <person name="Balasubrmanian S."/>
            <person name="Barry K."/>
            <person name="Bauer D."/>
            <person name="Boehm C.R."/>
            <person name="Briginshaw L."/>
            <person name="Caballero-Perez J."/>
            <person name="Catarino B."/>
            <person name="Chen F."/>
            <person name="Chiyoda S."/>
            <person name="Chovatia M."/>
            <person name="Davies K.M."/>
            <person name="Delmans M."/>
            <person name="Demura T."/>
            <person name="Dierschke T."/>
            <person name="Dolan L."/>
            <person name="Dorantes-Acosta A.E."/>
            <person name="Eklund D.M."/>
            <person name="Florent S.N."/>
            <person name="Flores-Sandoval E."/>
            <person name="Fujiyama A."/>
            <person name="Fukuzawa H."/>
            <person name="Galik B."/>
            <person name="Grimanelli D."/>
            <person name="Grimwood J."/>
            <person name="Grossniklaus U."/>
            <person name="Hamada T."/>
            <person name="Haseloff J."/>
            <person name="Hetherington A.J."/>
            <person name="Higo A."/>
            <person name="Hirakawa Y."/>
            <person name="Hundley H.N."/>
            <person name="Ikeda Y."/>
            <person name="Inoue K."/>
            <person name="Inoue S.I."/>
            <person name="Ishida S."/>
            <person name="Jia Q."/>
            <person name="Kakita M."/>
            <person name="Kanazawa T."/>
            <person name="Kawai Y."/>
            <person name="Kawashima T."/>
            <person name="Kennedy M."/>
            <person name="Kinose K."/>
            <person name="Kinoshita T."/>
            <person name="Kohara Y."/>
            <person name="Koide E."/>
            <person name="Komatsu K."/>
            <person name="Kopischke S."/>
            <person name="Kubo M."/>
            <person name="Kyozuka J."/>
            <person name="Lagercrantz U."/>
            <person name="Lin S.S."/>
            <person name="Lindquist E."/>
            <person name="Lipzen A.M."/>
            <person name="Lu C.W."/>
            <person name="De Luna E."/>
            <person name="Martienssen R.A."/>
            <person name="Minamino N."/>
            <person name="Mizutani M."/>
            <person name="Mizutani M."/>
            <person name="Mochizuki N."/>
            <person name="Monte I."/>
            <person name="Mosher R."/>
            <person name="Nagasaki H."/>
            <person name="Nakagami H."/>
            <person name="Naramoto S."/>
            <person name="Nishitani K."/>
            <person name="Ohtani M."/>
            <person name="Okamoto T."/>
            <person name="Okumura M."/>
            <person name="Phillips J."/>
            <person name="Pollak B."/>
            <person name="Reinders A."/>
            <person name="Rovekamp M."/>
            <person name="Sano R."/>
            <person name="Sawa S."/>
            <person name="Schmid M.W."/>
            <person name="Shirakawa M."/>
            <person name="Solano R."/>
            <person name="Spunde A."/>
            <person name="Suetsugu N."/>
            <person name="Sugano S."/>
            <person name="Sugiyama A."/>
            <person name="Sun R."/>
            <person name="Suzuki Y."/>
            <person name="Takenaka M."/>
            <person name="Takezawa D."/>
            <person name="Tomogane H."/>
            <person name="Tsuzuki M."/>
            <person name="Ueda T."/>
            <person name="Umeda M."/>
            <person name="Ward J.M."/>
            <person name="Watanabe Y."/>
            <person name="Yazaki K."/>
            <person name="Yokoyama R."/>
            <person name="Yoshitake Y."/>
            <person name="Yotsui I."/>
            <person name="Zachgo S."/>
            <person name="Schmutz J."/>
        </authorList>
    </citation>
    <scope>NUCLEOTIDE SEQUENCE [LARGE SCALE GENOMIC DNA]</scope>
    <source>
        <strain evidence="6">Tak-1</strain>
    </source>
</reference>
<gene>
    <name evidence="5" type="ORF">MARPO_0059s0071</name>
</gene>